<evidence type="ECO:0000256" key="3">
    <source>
        <dbReference type="ARBA" id="ARBA00022448"/>
    </source>
</evidence>
<comment type="catalytic activity">
    <reaction evidence="10">
        <text>[protein]-C-terminal L-amino acid-glycyl-phosphatidylethanolamide + H2O = [protein]-C-terminal L-amino acid-glycine + a 1,2-diacyl-sn-glycero-3-phosphoethanolamine</text>
        <dbReference type="Rhea" id="RHEA:67548"/>
        <dbReference type="Rhea" id="RHEA-COMP:17323"/>
        <dbReference type="Rhea" id="RHEA-COMP:17324"/>
        <dbReference type="ChEBI" id="CHEBI:15377"/>
        <dbReference type="ChEBI" id="CHEBI:64612"/>
        <dbReference type="ChEBI" id="CHEBI:172940"/>
        <dbReference type="ChEBI" id="CHEBI:172941"/>
    </reaction>
    <physiologicalReaction direction="left-to-right" evidence="10">
        <dbReference type="Rhea" id="RHEA:67549"/>
    </physiologicalReaction>
</comment>
<dbReference type="PANTHER" id="PTHR22624:SF52">
    <property type="entry name" value="CYSTEINE PROTEASE"/>
    <property type="match status" value="1"/>
</dbReference>
<feature type="domain" description="Peptidase C54 catalytic" evidence="12">
    <location>
        <begin position="9"/>
        <end position="60"/>
    </location>
</feature>
<keyword evidence="4 11" id="KW-0963">Cytoplasm</keyword>
<proteinExistence type="inferred from homology"/>
<dbReference type="SUPFAM" id="SSF54001">
    <property type="entry name" value="Cysteine proteinases"/>
    <property type="match status" value="1"/>
</dbReference>
<feature type="non-terminal residue" evidence="13">
    <location>
        <position position="78"/>
    </location>
</feature>
<comment type="function">
    <text evidence="11">Cysteine protease that plays a key role in autophagy by mediating both proteolytic activation and delipidation of ATG8 family proteins.</text>
</comment>
<keyword evidence="9 11" id="KW-0072">Autophagy</keyword>
<evidence type="ECO:0000256" key="9">
    <source>
        <dbReference type="ARBA" id="ARBA00023006"/>
    </source>
</evidence>
<comment type="subcellular location">
    <subcellularLocation>
        <location evidence="1 11">Cytoplasm</location>
    </subcellularLocation>
</comment>
<evidence type="ECO:0000256" key="1">
    <source>
        <dbReference type="ARBA" id="ARBA00004496"/>
    </source>
</evidence>
<dbReference type="InterPro" id="IPR046792">
    <property type="entry name" value="Peptidase_C54_cat"/>
</dbReference>
<evidence type="ECO:0000256" key="10">
    <source>
        <dbReference type="ARBA" id="ARBA00029362"/>
    </source>
</evidence>
<evidence type="ECO:0000256" key="2">
    <source>
        <dbReference type="ARBA" id="ARBA00010958"/>
    </source>
</evidence>
<keyword evidence="14" id="KW-1185">Reference proteome</keyword>
<dbReference type="GO" id="GO:0015031">
    <property type="term" value="P:protein transport"/>
    <property type="evidence" value="ECO:0007669"/>
    <property type="project" value="UniProtKB-KW"/>
</dbReference>
<gene>
    <name evidence="13" type="ORF">TELCIR_23952</name>
</gene>
<accession>A0A2G9T9X5</accession>
<name>A0A2G9T9X5_TELCI</name>
<evidence type="ECO:0000256" key="5">
    <source>
        <dbReference type="ARBA" id="ARBA00022670"/>
    </source>
</evidence>
<evidence type="ECO:0000256" key="4">
    <source>
        <dbReference type="ARBA" id="ARBA00022490"/>
    </source>
</evidence>
<dbReference type="GO" id="GO:0005737">
    <property type="term" value="C:cytoplasm"/>
    <property type="evidence" value="ECO:0007669"/>
    <property type="project" value="UniProtKB-SubCell"/>
</dbReference>
<dbReference type="InterPro" id="IPR038765">
    <property type="entry name" value="Papain-like_cys_pep_sf"/>
</dbReference>
<organism evidence="13 14">
    <name type="scientific">Teladorsagia circumcincta</name>
    <name type="common">Brown stomach worm</name>
    <name type="synonym">Ostertagia circumcincta</name>
    <dbReference type="NCBI Taxonomy" id="45464"/>
    <lineage>
        <taxon>Eukaryota</taxon>
        <taxon>Metazoa</taxon>
        <taxon>Ecdysozoa</taxon>
        <taxon>Nematoda</taxon>
        <taxon>Chromadorea</taxon>
        <taxon>Rhabditida</taxon>
        <taxon>Rhabditina</taxon>
        <taxon>Rhabditomorpha</taxon>
        <taxon>Strongyloidea</taxon>
        <taxon>Trichostrongylidae</taxon>
        <taxon>Teladorsagia</taxon>
    </lineage>
</organism>
<keyword evidence="5 11" id="KW-0645">Protease</keyword>
<dbReference type="GO" id="GO:0019786">
    <property type="term" value="F:protein-phosphatidylethanolamide deconjugating activity"/>
    <property type="evidence" value="ECO:0007669"/>
    <property type="project" value="InterPro"/>
</dbReference>
<evidence type="ECO:0000256" key="6">
    <source>
        <dbReference type="ARBA" id="ARBA00022801"/>
    </source>
</evidence>
<dbReference type="Proteomes" id="UP000230423">
    <property type="component" value="Unassembled WGS sequence"/>
</dbReference>
<protein>
    <recommendedName>
        <fullName evidence="11">Cysteine protease</fullName>
        <ecNumber evidence="11">3.4.22.-</ecNumber>
    </recommendedName>
</protein>
<dbReference type="GO" id="GO:0016485">
    <property type="term" value="P:protein processing"/>
    <property type="evidence" value="ECO:0007669"/>
    <property type="project" value="TreeGrafter"/>
</dbReference>
<dbReference type="GO" id="GO:0035973">
    <property type="term" value="P:aggrephagy"/>
    <property type="evidence" value="ECO:0007669"/>
    <property type="project" value="TreeGrafter"/>
</dbReference>
<keyword evidence="7" id="KW-0788">Thiol protease</keyword>
<evidence type="ECO:0000313" key="13">
    <source>
        <dbReference type="EMBL" id="PIO54678.1"/>
    </source>
</evidence>
<keyword evidence="3" id="KW-0813">Transport</keyword>
<keyword evidence="6 11" id="KW-0378">Hydrolase</keyword>
<dbReference type="EMBL" id="KZ393652">
    <property type="protein sequence ID" value="PIO54678.1"/>
    <property type="molecule type" value="Genomic_DNA"/>
</dbReference>
<keyword evidence="8 11" id="KW-0653">Protein transport</keyword>
<sequence length="78" mass="8770">MPALVEMPADVYINHIRQMLSLNTCLGILGGKPDHSLYFIGYYGRHVIYLDPHVAHEYVPISSWDDMSTPAVPVEGEK</sequence>
<evidence type="ECO:0000259" key="12">
    <source>
        <dbReference type="Pfam" id="PF03416"/>
    </source>
</evidence>
<dbReference type="GO" id="GO:0004197">
    <property type="term" value="F:cysteine-type endopeptidase activity"/>
    <property type="evidence" value="ECO:0007669"/>
    <property type="project" value="TreeGrafter"/>
</dbReference>
<dbReference type="GO" id="GO:0034727">
    <property type="term" value="P:piecemeal microautophagy of the nucleus"/>
    <property type="evidence" value="ECO:0007669"/>
    <property type="project" value="TreeGrafter"/>
</dbReference>
<reference evidence="13 14" key="1">
    <citation type="submission" date="2015-09" db="EMBL/GenBank/DDBJ databases">
        <title>Draft genome of the parasitic nematode Teladorsagia circumcincta isolate WARC Sus (inbred).</title>
        <authorList>
            <person name="Mitreva M."/>
        </authorList>
    </citation>
    <scope>NUCLEOTIDE SEQUENCE [LARGE SCALE GENOMIC DNA]</scope>
    <source>
        <strain evidence="13 14">S</strain>
    </source>
</reference>
<evidence type="ECO:0000256" key="7">
    <source>
        <dbReference type="ARBA" id="ARBA00022807"/>
    </source>
</evidence>
<dbReference type="Pfam" id="PF03416">
    <property type="entry name" value="Peptidase_C54"/>
    <property type="match status" value="1"/>
</dbReference>
<dbReference type="EC" id="3.4.22.-" evidence="11"/>
<dbReference type="GO" id="GO:0000423">
    <property type="term" value="P:mitophagy"/>
    <property type="evidence" value="ECO:0007669"/>
    <property type="project" value="TreeGrafter"/>
</dbReference>
<evidence type="ECO:0000313" key="14">
    <source>
        <dbReference type="Proteomes" id="UP000230423"/>
    </source>
</evidence>
<dbReference type="PANTHER" id="PTHR22624">
    <property type="entry name" value="CYSTEINE PROTEASE ATG4"/>
    <property type="match status" value="1"/>
</dbReference>
<comment type="similarity">
    <text evidence="2 11">Belongs to the peptidase C54 family.</text>
</comment>
<evidence type="ECO:0000256" key="8">
    <source>
        <dbReference type="ARBA" id="ARBA00022927"/>
    </source>
</evidence>
<dbReference type="AlphaFoldDB" id="A0A2G9T9X5"/>
<dbReference type="InterPro" id="IPR005078">
    <property type="entry name" value="Peptidase_C54"/>
</dbReference>
<dbReference type="GO" id="GO:0000045">
    <property type="term" value="P:autophagosome assembly"/>
    <property type="evidence" value="ECO:0007669"/>
    <property type="project" value="TreeGrafter"/>
</dbReference>
<dbReference type="OrthoDB" id="2960936at2759"/>
<evidence type="ECO:0000256" key="11">
    <source>
        <dbReference type="RuleBase" id="RU363115"/>
    </source>
</evidence>